<dbReference type="Gene3D" id="3.20.20.370">
    <property type="entry name" value="Glycoside hydrolase/deacetylase"/>
    <property type="match status" value="1"/>
</dbReference>
<comment type="caution">
    <text evidence="2">The sequence shown here is derived from an EMBL/GenBank/DDBJ whole genome shotgun (WGS) entry which is preliminary data.</text>
</comment>
<protein>
    <submittedName>
        <fullName evidence="2">Polysaccharide deacetylase</fullName>
    </submittedName>
</protein>
<dbReference type="PROSITE" id="PS51677">
    <property type="entry name" value="NODB"/>
    <property type="match status" value="1"/>
</dbReference>
<evidence type="ECO:0000313" key="3">
    <source>
        <dbReference type="Proteomes" id="UP000318937"/>
    </source>
</evidence>
<dbReference type="PANTHER" id="PTHR47561">
    <property type="entry name" value="POLYSACCHARIDE DEACETYLASE FAMILY PROTEIN (AFU_ORTHOLOGUE AFUA_6G05030)"/>
    <property type="match status" value="1"/>
</dbReference>
<organism evidence="2 3">
    <name type="scientific">Psychrobacillus soli</name>
    <dbReference type="NCBI Taxonomy" id="1543965"/>
    <lineage>
        <taxon>Bacteria</taxon>
        <taxon>Bacillati</taxon>
        <taxon>Bacillota</taxon>
        <taxon>Bacilli</taxon>
        <taxon>Bacillales</taxon>
        <taxon>Bacillaceae</taxon>
        <taxon>Psychrobacillus</taxon>
    </lineage>
</organism>
<dbReference type="CDD" id="cd10938">
    <property type="entry name" value="CE4_HpPgdA_like"/>
    <property type="match status" value="1"/>
</dbReference>
<dbReference type="SUPFAM" id="SSF88713">
    <property type="entry name" value="Glycoside hydrolase/deacetylase"/>
    <property type="match status" value="1"/>
</dbReference>
<dbReference type="AlphaFoldDB" id="A0A544T4D1"/>
<dbReference type="Proteomes" id="UP000318937">
    <property type="component" value="Unassembled WGS sequence"/>
</dbReference>
<dbReference type="InterPro" id="IPR011330">
    <property type="entry name" value="Glyco_hydro/deAcase_b/a-brl"/>
</dbReference>
<reference evidence="2 3" key="1">
    <citation type="submission" date="2019-05" db="EMBL/GenBank/DDBJ databases">
        <title>Psychrobacillus vulpis sp. nov., a new species isolated from feces of a red fox that inhabits in The Tablas de Daimiel Natural Park, Albacete, Spain.</title>
        <authorList>
            <person name="Rodriguez M."/>
            <person name="Reina J.C."/>
            <person name="Bejar V."/>
            <person name="Llamas I."/>
        </authorList>
    </citation>
    <scope>NUCLEOTIDE SEQUENCE [LARGE SCALE GENOMIC DNA]</scope>
    <source>
        <strain evidence="2 3">NHI-2</strain>
    </source>
</reference>
<dbReference type="PANTHER" id="PTHR47561:SF1">
    <property type="entry name" value="POLYSACCHARIDE DEACETYLASE FAMILY PROTEIN (AFU_ORTHOLOGUE AFUA_6G05030)"/>
    <property type="match status" value="1"/>
</dbReference>
<dbReference type="GO" id="GO:0016810">
    <property type="term" value="F:hydrolase activity, acting on carbon-nitrogen (but not peptide) bonds"/>
    <property type="evidence" value="ECO:0007669"/>
    <property type="project" value="InterPro"/>
</dbReference>
<dbReference type="InterPro" id="IPR002509">
    <property type="entry name" value="NODB_dom"/>
</dbReference>
<accession>A0A544T4D1</accession>
<gene>
    <name evidence="2" type="ORF">FG383_13645</name>
</gene>
<dbReference type="InterPro" id="IPR037950">
    <property type="entry name" value="PgdA-like"/>
</dbReference>
<evidence type="ECO:0000259" key="1">
    <source>
        <dbReference type="PROSITE" id="PS51677"/>
    </source>
</evidence>
<sequence length="282" mass="31961">MQKSGKIRLPKGKKVAVNIGCDFDAQSIWDGSFNLTSPAYMARGEFGAEVAAPRLLKLFEKYDIKTTWCIPGHTVDTFTDICKEVVATGHEVAHHGYVHENPTNLSFEEEEKVMQMGLESLAKIGVTPRGYRSPYWDFSPNTLSILEKYGFKYDSSLMGNDLHPYYPRTVEVHSDKANKFGANSSVLEIPVSWYLDDFPQMEYITGGQEGMRPVEDIYNRWASIFDYAANNEEGACYVLTTHPQTIGRAHTIQMLEKLIKYMEENGAWFATLGEIYDAFEES</sequence>
<dbReference type="Pfam" id="PF01522">
    <property type="entry name" value="Polysacc_deac_1"/>
    <property type="match status" value="1"/>
</dbReference>
<feature type="domain" description="NodB homology" evidence="1">
    <location>
        <begin position="38"/>
        <end position="270"/>
    </location>
</feature>
<name>A0A544T4D1_9BACI</name>
<dbReference type="RefSeq" id="WP_142607944.1">
    <property type="nucleotide sequence ID" value="NZ_VDGG01000028.1"/>
</dbReference>
<proteinExistence type="predicted"/>
<dbReference type="OrthoDB" id="9806342at2"/>
<evidence type="ECO:0000313" key="2">
    <source>
        <dbReference type="EMBL" id="TQR12312.1"/>
    </source>
</evidence>
<keyword evidence="3" id="KW-1185">Reference proteome</keyword>
<dbReference type="EMBL" id="VDGG01000028">
    <property type="protein sequence ID" value="TQR12312.1"/>
    <property type="molecule type" value="Genomic_DNA"/>
</dbReference>
<dbReference type="GO" id="GO:0005975">
    <property type="term" value="P:carbohydrate metabolic process"/>
    <property type="evidence" value="ECO:0007669"/>
    <property type="project" value="InterPro"/>
</dbReference>